<organism evidence="2 3">
    <name type="scientific">Plenodomus tracheiphilus IPT5</name>
    <dbReference type="NCBI Taxonomy" id="1408161"/>
    <lineage>
        <taxon>Eukaryota</taxon>
        <taxon>Fungi</taxon>
        <taxon>Dikarya</taxon>
        <taxon>Ascomycota</taxon>
        <taxon>Pezizomycotina</taxon>
        <taxon>Dothideomycetes</taxon>
        <taxon>Pleosporomycetidae</taxon>
        <taxon>Pleosporales</taxon>
        <taxon>Pleosporineae</taxon>
        <taxon>Leptosphaeriaceae</taxon>
        <taxon>Plenodomus</taxon>
    </lineage>
</organism>
<name>A0A6A7BL72_9PLEO</name>
<reference evidence="2" key="1">
    <citation type="submission" date="2020-01" db="EMBL/GenBank/DDBJ databases">
        <authorList>
            <consortium name="DOE Joint Genome Institute"/>
            <person name="Haridas S."/>
            <person name="Albert R."/>
            <person name="Binder M."/>
            <person name="Bloem J."/>
            <person name="Labutti K."/>
            <person name="Salamov A."/>
            <person name="Andreopoulos B."/>
            <person name="Baker S.E."/>
            <person name="Barry K."/>
            <person name="Bills G."/>
            <person name="Bluhm B.H."/>
            <person name="Cannon C."/>
            <person name="Castanera R."/>
            <person name="Culley D.E."/>
            <person name="Daum C."/>
            <person name="Ezra D."/>
            <person name="Gonzalez J.B."/>
            <person name="Henrissat B."/>
            <person name="Kuo A."/>
            <person name="Liang C."/>
            <person name="Lipzen A."/>
            <person name="Lutzoni F."/>
            <person name="Magnuson J."/>
            <person name="Mondo S."/>
            <person name="Nolan M."/>
            <person name="Ohm R."/>
            <person name="Pangilinan J."/>
            <person name="Park H.-J."/>
            <person name="Ramirez L."/>
            <person name="Alfaro M."/>
            <person name="Sun H."/>
            <person name="Tritt A."/>
            <person name="Yoshinaga Y."/>
            <person name="Zwiers L.-H."/>
            <person name="Turgeon B.G."/>
            <person name="Goodwin S.B."/>
            <person name="Spatafora J.W."/>
            <person name="Crous P.W."/>
            <person name="Grigoriev I.V."/>
        </authorList>
    </citation>
    <scope>NUCLEOTIDE SEQUENCE</scope>
    <source>
        <strain evidence="2">IPT5</strain>
    </source>
</reference>
<evidence type="ECO:0000313" key="3">
    <source>
        <dbReference type="Proteomes" id="UP000799423"/>
    </source>
</evidence>
<dbReference type="AlphaFoldDB" id="A0A6A7BL72"/>
<dbReference type="Proteomes" id="UP000799423">
    <property type="component" value="Unassembled WGS sequence"/>
</dbReference>
<evidence type="ECO:0000256" key="1">
    <source>
        <dbReference type="SAM" id="MobiDB-lite"/>
    </source>
</evidence>
<proteinExistence type="predicted"/>
<protein>
    <submittedName>
        <fullName evidence="2">Uncharacterized protein</fullName>
    </submittedName>
</protein>
<feature type="compositionally biased region" description="Polar residues" evidence="1">
    <location>
        <begin position="30"/>
        <end position="48"/>
    </location>
</feature>
<feature type="region of interest" description="Disordered" evidence="1">
    <location>
        <begin position="96"/>
        <end position="144"/>
    </location>
</feature>
<feature type="region of interest" description="Disordered" evidence="1">
    <location>
        <begin position="1"/>
        <end position="83"/>
    </location>
</feature>
<sequence>MAVDRPWERPNPNVQRDITRYDTTAEPAGSRQQSRLGNRSNTRQSSYAPSRPDHTTQKPSTPQYHNIIRTNSDNLTQEYPDENRQYVYSLQEWSDRAQRNDPYERIGSIRQDGRVHEQYTPTNEYPEQMYEEEQQQGGEWLGAP</sequence>
<gene>
    <name evidence="2" type="ORF">T440DRAFT_463561</name>
</gene>
<accession>A0A6A7BL72</accession>
<keyword evidence="3" id="KW-1185">Reference proteome</keyword>
<dbReference type="EMBL" id="MU006289">
    <property type="protein sequence ID" value="KAF2856220.1"/>
    <property type="molecule type" value="Genomic_DNA"/>
</dbReference>
<evidence type="ECO:0000313" key="2">
    <source>
        <dbReference type="EMBL" id="KAF2856220.1"/>
    </source>
</evidence>
<feature type="compositionally biased region" description="Polar residues" evidence="1">
    <location>
        <begin position="57"/>
        <end position="77"/>
    </location>
</feature>